<dbReference type="OrthoDB" id="153872at2759"/>
<evidence type="ECO:0000256" key="1">
    <source>
        <dbReference type="ARBA" id="ARBA00004123"/>
    </source>
</evidence>
<comment type="subcellular location">
    <subcellularLocation>
        <location evidence="1">Nucleus</location>
    </subcellularLocation>
</comment>
<feature type="domain" description="TAFII55 protein conserved region" evidence="7">
    <location>
        <begin position="24"/>
        <end position="173"/>
    </location>
</feature>
<evidence type="ECO:0000259" key="7">
    <source>
        <dbReference type="SMART" id="SM01370"/>
    </source>
</evidence>
<dbReference type="GO" id="GO:0005669">
    <property type="term" value="C:transcription factor TFIID complex"/>
    <property type="evidence" value="ECO:0007669"/>
    <property type="project" value="InterPro"/>
</dbReference>
<name>A0A830HNM6_9CHLO</name>
<evidence type="ECO:0000256" key="2">
    <source>
        <dbReference type="ARBA" id="ARBA00009368"/>
    </source>
</evidence>
<dbReference type="SMART" id="SM01370">
    <property type="entry name" value="TAFII55_N"/>
    <property type="match status" value="1"/>
</dbReference>
<feature type="region of interest" description="Disordered" evidence="6">
    <location>
        <begin position="1"/>
        <end position="20"/>
    </location>
</feature>
<sequence length="211" mass="22674">MASGGSGGNNPSGGGDLSNVHGKHDDMYLLRLPPDVASRLRSVLRSSPDARPEDFLMTLDPIRGHTSAGTFTIGADEFDAHLVDLPCVSEVYKTYDGTSLVKSGDVGQAVVVTPQGIKPNQQKVYAAHGPSMELVDGITPPAADARKRHFGEPIDEDIGVDTKLVPRLMHAVEHDLLKAMKRETANVDNYACVVDSVVETKDEDGVWRVES</sequence>
<comment type="caution">
    <text evidence="8">The sequence shown here is derived from an EMBL/GenBank/DDBJ whole genome shotgun (WGS) entry which is preliminary data.</text>
</comment>
<keyword evidence="3" id="KW-0805">Transcription regulation</keyword>
<proteinExistence type="inferred from homology"/>
<gene>
    <name evidence="8" type="ORF">PPROV_000583400</name>
</gene>
<comment type="similarity">
    <text evidence="2">Belongs to the TAF7 family.</text>
</comment>
<dbReference type="PANTHER" id="PTHR12228:SF0">
    <property type="entry name" value="TATA-BOX BINDING PROTEIN ASSOCIATED FACTOR 7"/>
    <property type="match status" value="1"/>
</dbReference>
<dbReference type="EMBL" id="BNJQ01000015">
    <property type="protein sequence ID" value="GHP07091.1"/>
    <property type="molecule type" value="Genomic_DNA"/>
</dbReference>
<evidence type="ECO:0000256" key="3">
    <source>
        <dbReference type="ARBA" id="ARBA00023015"/>
    </source>
</evidence>
<dbReference type="InterPro" id="IPR006751">
    <property type="entry name" value="TAFII55_prot_cons_reg"/>
</dbReference>
<accession>A0A830HNM6</accession>
<organism evidence="8 9">
    <name type="scientific">Pycnococcus provasolii</name>
    <dbReference type="NCBI Taxonomy" id="41880"/>
    <lineage>
        <taxon>Eukaryota</taxon>
        <taxon>Viridiplantae</taxon>
        <taxon>Chlorophyta</taxon>
        <taxon>Pseudoscourfieldiophyceae</taxon>
        <taxon>Pseudoscourfieldiales</taxon>
        <taxon>Pycnococcaceae</taxon>
        <taxon>Pycnococcus</taxon>
    </lineage>
</organism>
<dbReference type="Proteomes" id="UP000660262">
    <property type="component" value="Unassembled WGS sequence"/>
</dbReference>
<dbReference type="GO" id="GO:0051123">
    <property type="term" value="P:RNA polymerase II preinitiation complex assembly"/>
    <property type="evidence" value="ECO:0007669"/>
    <property type="project" value="TreeGrafter"/>
</dbReference>
<keyword evidence="9" id="KW-1185">Reference proteome</keyword>
<evidence type="ECO:0000256" key="5">
    <source>
        <dbReference type="ARBA" id="ARBA00023242"/>
    </source>
</evidence>
<evidence type="ECO:0000256" key="6">
    <source>
        <dbReference type="SAM" id="MobiDB-lite"/>
    </source>
</evidence>
<keyword evidence="5" id="KW-0539">Nucleus</keyword>
<dbReference type="Pfam" id="PF04658">
    <property type="entry name" value="TAFII55_N"/>
    <property type="match status" value="1"/>
</dbReference>
<feature type="compositionally biased region" description="Gly residues" evidence="6">
    <location>
        <begin position="1"/>
        <end position="16"/>
    </location>
</feature>
<keyword evidence="4" id="KW-0804">Transcription</keyword>
<evidence type="ECO:0000313" key="8">
    <source>
        <dbReference type="EMBL" id="GHP07091.1"/>
    </source>
</evidence>
<evidence type="ECO:0000313" key="9">
    <source>
        <dbReference type="Proteomes" id="UP000660262"/>
    </source>
</evidence>
<evidence type="ECO:0000256" key="4">
    <source>
        <dbReference type="ARBA" id="ARBA00023163"/>
    </source>
</evidence>
<reference evidence="8" key="1">
    <citation type="submission" date="2020-10" db="EMBL/GenBank/DDBJ databases">
        <title>Unveiling of a novel bifunctional photoreceptor, Dualchrome1, isolated from a cosmopolitan green alga.</title>
        <authorList>
            <person name="Suzuki S."/>
            <person name="Kawachi M."/>
        </authorList>
    </citation>
    <scope>NUCLEOTIDE SEQUENCE</scope>
    <source>
        <strain evidence="8">NIES 2893</strain>
    </source>
</reference>
<dbReference type="AlphaFoldDB" id="A0A830HNM6"/>
<dbReference type="InterPro" id="IPR037817">
    <property type="entry name" value="TAF7"/>
</dbReference>
<protein>
    <recommendedName>
        <fullName evidence="7">TAFII55 protein conserved region domain-containing protein</fullName>
    </recommendedName>
</protein>
<dbReference type="GO" id="GO:0016251">
    <property type="term" value="F:RNA polymerase II general transcription initiation factor activity"/>
    <property type="evidence" value="ECO:0007669"/>
    <property type="project" value="TreeGrafter"/>
</dbReference>
<dbReference type="PANTHER" id="PTHR12228">
    <property type="entry name" value="TRANSCRIPTION INITIATION FACTOR TFIID 55 KD SUBUNIT-RELATED"/>
    <property type="match status" value="1"/>
</dbReference>